<name>A0ABV0FIA8_9NEIS</name>
<feature type="compositionally biased region" description="Polar residues" evidence="1">
    <location>
        <begin position="13"/>
        <end position="23"/>
    </location>
</feature>
<evidence type="ECO:0000313" key="2">
    <source>
        <dbReference type="EMBL" id="MEO2219839.1"/>
    </source>
</evidence>
<feature type="region of interest" description="Disordered" evidence="1">
    <location>
        <begin position="1"/>
        <end position="26"/>
    </location>
</feature>
<dbReference type="EMBL" id="JBDOJC010000001">
    <property type="protein sequence ID" value="MEO2219839.1"/>
    <property type="molecule type" value="Genomic_DNA"/>
</dbReference>
<dbReference type="RefSeq" id="WP_347372249.1">
    <property type="nucleotide sequence ID" value="NZ_JBDOJC010000001.1"/>
</dbReference>
<evidence type="ECO:0000313" key="3">
    <source>
        <dbReference type="Proteomes" id="UP001455709"/>
    </source>
</evidence>
<organism evidence="2 3">
    <name type="scientific">Chromobacterium vaccinii</name>
    <dbReference type="NCBI Taxonomy" id="1108595"/>
    <lineage>
        <taxon>Bacteria</taxon>
        <taxon>Pseudomonadati</taxon>
        <taxon>Pseudomonadota</taxon>
        <taxon>Betaproteobacteria</taxon>
        <taxon>Neisseriales</taxon>
        <taxon>Chromobacteriaceae</taxon>
        <taxon>Chromobacterium</taxon>
    </lineage>
</organism>
<gene>
    <name evidence="2" type="ORF">ABGV49_22510</name>
</gene>
<evidence type="ECO:0000256" key="1">
    <source>
        <dbReference type="SAM" id="MobiDB-lite"/>
    </source>
</evidence>
<accession>A0ABV0FIA8</accession>
<proteinExistence type="predicted"/>
<comment type="caution">
    <text evidence="2">The sequence shown here is derived from an EMBL/GenBank/DDBJ whole genome shotgun (WGS) entry which is preliminary data.</text>
</comment>
<sequence>MAVLAKKMKREGSQFSGGVSTESPHICRMPMPGRQCESSRLALAARQAFLNKHQTLRPMRFLPIKPSHRV</sequence>
<keyword evidence="3" id="KW-1185">Reference proteome</keyword>
<reference evidence="2 3" key="1">
    <citation type="submission" date="2024-05" db="EMBL/GenBank/DDBJ databases">
        <authorList>
            <person name="De Oliveira J.P."/>
            <person name="Noriler S.A."/>
            <person name="De Oliveira A.G."/>
            <person name="Sipoli D.S."/>
        </authorList>
    </citation>
    <scope>NUCLEOTIDE SEQUENCE [LARGE SCALE GENOMIC DNA]</scope>
    <source>
        <strain evidence="2 3">LABIM189</strain>
    </source>
</reference>
<protein>
    <submittedName>
        <fullName evidence="2">Uncharacterized protein</fullName>
    </submittedName>
</protein>
<dbReference type="Proteomes" id="UP001455709">
    <property type="component" value="Unassembled WGS sequence"/>
</dbReference>